<protein>
    <submittedName>
        <fullName evidence="2">DUF1990 domain-containing protein</fullName>
    </submittedName>
</protein>
<organism evidence="2 3">
    <name type="scientific">Nocardioides panacis</name>
    <dbReference type="NCBI Taxonomy" id="2849501"/>
    <lineage>
        <taxon>Bacteria</taxon>
        <taxon>Bacillati</taxon>
        <taxon>Actinomycetota</taxon>
        <taxon>Actinomycetes</taxon>
        <taxon>Propionibacteriales</taxon>
        <taxon>Nocardioidaceae</taxon>
        <taxon>Nocardioides</taxon>
    </lineage>
</organism>
<reference evidence="2" key="1">
    <citation type="submission" date="2021-06" db="EMBL/GenBank/DDBJ databases">
        <title>Complete genome sequence of Nocardioides sp. G188.</title>
        <authorList>
            <person name="Im W.-T."/>
        </authorList>
    </citation>
    <scope>NUCLEOTIDE SEQUENCE</scope>
    <source>
        <strain evidence="2">G188</strain>
    </source>
</reference>
<keyword evidence="3" id="KW-1185">Reference proteome</keyword>
<dbReference type="Proteomes" id="UP000683575">
    <property type="component" value="Chromosome"/>
</dbReference>
<dbReference type="PANTHER" id="PTHR34202:SF1">
    <property type="entry name" value="UPF0548 PROTEIN"/>
    <property type="match status" value="1"/>
</dbReference>
<sequence>MPFSYAPVGATSGSTYPAGFHRLDLEVAVGRGEADLRRAAETLMTWRMHAGAGLRVAAGSPRVHTGAVVLCRLGPLRIPCRVVWVVDEPTRTGFAYGTLPGHPEAGEESFVVRLDGDVVRLAVSAYSRPGLLVTRLAGPVGRWGQRRMLARYAGALR</sequence>
<dbReference type="InterPro" id="IPR018960">
    <property type="entry name" value="DUF1990"/>
</dbReference>
<evidence type="ECO:0000313" key="3">
    <source>
        <dbReference type="Proteomes" id="UP000683575"/>
    </source>
</evidence>
<name>A0A975T3J0_9ACTN</name>
<dbReference type="PIRSF" id="PIRSF010260">
    <property type="entry name" value="UCP010260"/>
    <property type="match status" value="1"/>
</dbReference>
<dbReference type="Pfam" id="PF09348">
    <property type="entry name" value="DUF1990"/>
    <property type="match status" value="1"/>
</dbReference>
<gene>
    <name evidence="2" type="ORF">KRR39_23170</name>
</gene>
<dbReference type="PANTHER" id="PTHR34202">
    <property type="entry name" value="UPF0548 PROTEIN"/>
    <property type="match status" value="1"/>
</dbReference>
<feature type="domain" description="DUF1990" evidence="1">
    <location>
        <begin position="4"/>
        <end position="153"/>
    </location>
</feature>
<accession>A0A975T3J0</accession>
<proteinExistence type="predicted"/>
<dbReference type="AlphaFoldDB" id="A0A975T3J0"/>
<evidence type="ECO:0000259" key="1">
    <source>
        <dbReference type="Pfam" id="PF09348"/>
    </source>
</evidence>
<dbReference type="InterPro" id="IPR014457">
    <property type="entry name" value="UCP010260"/>
</dbReference>
<evidence type="ECO:0000313" key="2">
    <source>
        <dbReference type="EMBL" id="QWZ10752.1"/>
    </source>
</evidence>
<dbReference type="KEGG" id="nps:KRR39_23170"/>
<dbReference type="EMBL" id="CP077062">
    <property type="protein sequence ID" value="QWZ10752.1"/>
    <property type="molecule type" value="Genomic_DNA"/>
</dbReference>